<organism evidence="2 3">
    <name type="scientific">Goodea atripinnis</name>
    <dbReference type="NCBI Taxonomy" id="208336"/>
    <lineage>
        <taxon>Eukaryota</taxon>
        <taxon>Metazoa</taxon>
        <taxon>Chordata</taxon>
        <taxon>Craniata</taxon>
        <taxon>Vertebrata</taxon>
        <taxon>Euteleostomi</taxon>
        <taxon>Actinopterygii</taxon>
        <taxon>Neopterygii</taxon>
        <taxon>Teleostei</taxon>
        <taxon>Neoteleostei</taxon>
        <taxon>Acanthomorphata</taxon>
        <taxon>Ovalentaria</taxon>
        <taxon>Atherinomorphae</taxon>
        <taxon>Cyprinodontiformes</taxon>
        <taxon>Goodeidae</taxon>
        <taxon>Goodea</taxon>
    </lineage>
</organism>
<reference evidence="2 3" key="1">
    <citation type="submission" date="2021-06" db="EMBL/GenBank/DDBJ databases">
        <authorList>
            <person name="Palmer J.M."/>
        </authorList>
    </citation>
    <scope>NUCLEOTIDE SEQUENCE [LARGE SCALE GENOMIC DNA]</scope>
    <source>
        <strain evidence="2 3">GA_2019</strain>
        <tissue evidence="2">Muscle</tissue>
    </source>
</reference>
<protein>
    <submittedName>
        <fullName evidence="2">Uncharacterized protein</fullName>
    </submittedName>
</protein>
<evidence type="ECO:0000313" key="2">
    <source>
        <dbReference type="EMBL" id="MEQ2190095.1"/>
    </source>
</evidence>
<dbReference type="EMBL" id="JAHRIO010095818">
    <property type="protein sequence ID" value="MEQ2190095.1"/>
    <property type="molecule type" value="Genomic_DNA"/>
</dbReference>
<proteinExistence type="predicted"/>
<keyword evidence="3" id="KW-1185">Reference proteome</keyword>
<accession>A0ABV0Q2S8</accession>
<sequence length="107" mass="12144">KINAIKCFKALAKGSNNEDGFDRITWYIRLSCMRMPVHQQRDSERLQEEDGGAQHFSESQAGRMRLWTFSAVLLSLFGSGMEPQLSFPTHPGISKQTSQPDRGRNQT</sequence>
<feature type="region of interest" description="Disordered" evidence="1">
    <location>
        <begin position="85"/>
        <end position="107"/>
    </location>
</feature>
<evidence type="ECO:0000256" key="1">
    <source>
        <dbReference type="SAM" id="MobiDB-lite"/>
    </source>
</evidence>
<dbReference type="Proteomes" id="UP001476798">
    <property type="component" value="Unassembled WGS sequence"/>
</dbReference>
<comment type="caution">
    <text evidence="2">The sequence shown here is derived from an EMBL/GenBank/DDBJ whole genome shotgun (WGS) entry which is preliminary data.</text>
</comment>
<name>A0ABV0Q2S8_9TELE</name>
<evidence type="ECO:0000313" key="3">
    <source>
        <dbReference type="Proteomes" id="UP001476798"/>
    </source>
</evidence>
<feature type="non-terminal residue" evidence="2">
    <location>
        <position position="1"/>
    </location>
</feature>
<gene>
    <name evidence="2" type="ORF">GOODEAATRI_032197</name>
</gene>